<dbReference type="Proteomes" id="UP001529510">
    <property type="component" value="Unassembled WGS sequence"/>
</dbReference>
<keyword evidence="2" id="KW-0677">Repeat</keyword>
<feature type="non-terminal residue" evidence="5">
    <location>
        <position position="1"/>
    </location>
</feature>
<evidence type="ECO:0000256" key="4">
    <source>
        <dbReference type="ARBA" id="ARBA00023136"/>
    </source>
</evidence>
<dbReference type="InterPro" id="IPR020894">
    <property type="entry name" value="Cadherin_CS"/>
</dbReference>
<name>A0ABD0NBV0_CIRMR</name>
<protein>
    <recommendedName>
        <fullName evidence="7">Cadherin domain-containing protein</fullName>
    </recommendedName>
</protein>
<dbReference type="InterPro" id="IPR015919">
    <property type="entry name" value="Cadherin-like_sf"/>
</dbReference>
<keyword evidence="3" id="KW-0106">Calcium</keyword>
<comment type="subcellular location">
    <subcellularLocation>
        <location evidence="1">Membrane</location>
    </subcellularLocation>
</comment>
<evidence type="ECO:0000313" key="6">
    <source>
        <dbReference type="Proteomes" id="UP001529510"/>
    </source>
</evidence>
<evidence type="ECO:0008006" key="7">
    <source>
        <dbReference type="Google" id="ProtNLM"/>
    </source>
</evidence>
<dbReference type="PANTHER" id="PTHR24027:SF433">
    <property type="entry name" value="CADHERIN 27-RELATED"/>
    <property type="match status" value="1"/>
</dbReference>
<dbReference type="SUPFAM" id="SSF49313">
    <property type="entry name" value="Cadherin-like"/>
    <property type="match status" value="1"/>
</dbReference>
<reference evidence="5 6" key="1">
    <citation type="submission" date="2024-05" db="EMBL/GenBank/DDBJ databases">
        <title>Genome sequencing and assembly of Indian major carp, Cirrhinus mrigala (Hamilton, 1822).</title>
        <authorList>
            <person name="Mohindra V."/>
            <person name="Chowdhury L.M."/>
            <person name="Lal K."/>
            <person name="Jena J.K."/>
        </authorList>
    </citation>
    <scope>NUCLEOTIDE SEQUENCE [LARGE SCALE GENOMIC DNA]</scope>
    <source>
        <strain evidence="5">CM1030</strain>
        <tissue evidence="5">Blood</tissue>
    </source>
</reference>
<proteinExistence type="predicted"/>
<gene>
    <name evidence="5" type="ORF">M9458_047160</name>
</gene>
<dbReference type="Gene3D" id="2.60.40.60">
    <property type="entry name" value="Cadherins"/>
    <property type="match status" value="1"/>
</dbReference>
<evidence type="ECO:0000256" key="2">
    <source>
        <dbReference type="ARBA" id="ARBA00022737"/>
    </source>
</evidence>
<dbReference type="PANTHER" id="PTHR24027">
    <property type="entry name" value="CADHERIN-23"/>
    <property type="match status" value="1"/>
</dbReference>
<comment type="caution">
    <text evidence="5">The sequence shown here is derived from an EMBL/GenBank/DDBJ whole genome shotgun (WGS) entry which is preliminary data.</text>
</comment>
<dbReference type="GO" id="GO:0009653">
    <property type="term" value="P:anatomical structure morphogenesis"/>
    <property type="evidence" value="ECO:0007669"/>
    <property type="project" value="UniProtKB-ARBA"/>
</dbReference>
<dbReference type="AlphaFoldDB" id="A0ABD0NBV0"/>
<dbReference type="InterPro" id="IPR039808">
    <property type="entry name" value="Cadherin"/>
</dbReference>
<evidence type="ECO:0000313" key="5">
    <source>
        <dbReference type="EMBL" id="KAL0159084.1"/>
    </source>
</evidence>
<dbReference type="PROSITE" id="PS00232">
    <property type="entry name" value="CADHERIN_1"/>
    <property type="match status" value="1"/>
</dbReference>
<keyword evidence="4" id="KW-0472">Membrane</keyword>
<accession>A0ABD0NBV0</accession>
<dbReference type="GO" id="GO:0016020">
    <property type="term" value="C:membrane"/>
    <property type="evidence" value="ECO:0007669"/>
    <property type="project" value="UniProtKB-SubCell"/>
</dbReference>
<dbReference type="EMBL" id="JAMKFB020000023">
    <property type="protein sequence ID" value="KAL0159084.1"/>
    <property type="molecule type" value="Genomic_DNA"/>
</dbReference>
<evidence type="ECO:0000256" key="3">
    <source>
        <dbReference type="ARBA" id="ARBA00022837"/>
    </source>
</evidence>
<keyword evidence="6" id="KW-1185">Reference proteome</keyword>
<feature type="non-terminal residue" evidence="5">
    <location>
        <position position="74"/>
    </location>
</feature>
<organism evidence="5 6">
    <name type="scientific">Cirrhinus mrigala</name>
    <name type="common">Mrigala</name>
    <dbReference type="NCBI Taxonomy" id="683832"/>
    <lineage>
        <taxon>Eukaryota</taxon>
        <taxon>Metazoa</taxon>
        <taxon>Chordata</taxon>
        <taxon>Craniata</taxon>
        <taxon>Vertebrata</taxon>
        <taxon>Euteleostomi</taxon>
        <taxon>Actinopterygii</taxon>
        <taxon>Neopterygii</taxon>
        <taxon>Teleostei</taxon>
        <taxon>Ostariophysi</taxon>
        <taxon>Cypriniformes</taxon>
        <taxon>Cyprinidae</taxon>
        <taxon>Labeoninae</taxon>
        <taxon>Labeonini</taxon>
        <taxon>Cirrhinus</taxon>
    </lineage>
</organism>
<sequence>VPPLTGTGTLMIHLTDQNDNVPILEVNIVSICLYQEPTMVNITAVDLDFPPYGSPFYYELLGDVKDKWRVEPAQ</sequence>
<evidence type="ECO:0000256" key="1">
    <source>
        <dbReference type="ARBA" id="ARBA00004370"/>
    </source>
</evidence>